<evidence type="ECO:0000313" key="5">
    <source>
        <dbReference type="Proteomes" id="UP000694565"/>
    </source>
</evidence>
<dbReference type="Proteomes" id="UP000694565">
    <property type="component" value="Unplaced"/>
</dbReference>
<accession>A0A8C2WBT0</accession>
<protein>
    <recommendedName>
        <fullName evidence="6">60S ribosomal protein L5</fullName>
    </recommendedName>
</protein>
<name>A0A8C2WBT0_CYCLU</name>
<sequence>MHAAEEIKTFLQKTKGRRGVRIPDYFPDLNLFYASARHHMSRREESGLTDQEGFRLRKMGKTDFFARKRLVIQDKNNTPKYRMVVRFSDRDICCQIAYAMAEGDMIVCAAYLHELPKYGVTMGLTNYAAAYSTGLLLAHRLLNKFGLDKVHEGQVEVTGDDFNVESINGQPGAFTGYLDAGRDRTTTGNRVFGALKGAVGGGLPIPHSAKRFPGYDPESKEFNAEVHCKHIMGVKVSEYMSFLLEEDEDELPVGGGRGCTENSTVSTALWNTVKYKIIKISLYSFVAKCKSFHFQSGRQTVTSFKSRLKTFLFDSAYS</sequence>
<dbReference type="CDD" id="cd00432">
    <property type="entry name" value="Ribosomal_L18_L5e"/>
    <property type="match status" value="1"/>
</dbReference>
<evidence type="ECO:0000256" key="2">
    <source>
        <dbReference type="ARBA" id="ARBA00022980"/>
    </source>
</evidence>
<dbReference type="PANTHER" id="PTHR23410:SF12">
    <property type="entry name" value="LARGE RIBOSOMAL SUBUNIT PROTEIN UL18"/>
    <property type="match status" value="1"/>
</dbReference>
<reference evidence="4" key="1">
    <citation type="submission" date="2025-08" db="UniProtKB">
        <authorList>
            <consortium name="Ensembl"/>
        </authorList>
    </citation>
    <scope>IDENTIFICATION</scope>
</reference>
<keyword evidence="3" id="KW-0687">Ribonucleoprotein</keyword>
<dbReference type="GeneTree" id="ENSGT00950000183210"/>
<organism evidence="4 5">
    <name type="scientific">Cyclopterus lumpus</name>
    <name type="common">Lumpsucker</name>
    <dbReference type="NCBI Taxonomy" id="8103"/>
    <lineage>
        <taxon>Eukaryota</taxon>
        <taxon>Metazoa</taxon>
        <taxon>Chordata</taxon>
        <taxon>Craniata</taxon>
        <taxon>Vertebrata</taxon>
        <taxon>Euteleostomi</taxon>
        <taxon>Actinopterygii</taxon>
        <taxon>Neopterygii</taxon>
        <taxon>Teleostei</taxon>
        <taxon>Neoteleostei</taxon>
        <taxon>Acanthomorphata</taxon>
        <taxon>Eupercaria</taxon>
        <taxon>Perciformes</taxon>
        <taxon>Cottioidei</taxon>
        <taxon>Cottales</taxon>
        <taxon>Cyclopteridae</taxon>
        <taxon>Cyclopterus</taxon>
    </lineage>
</organism>
<evidence type="ECO:0000256" key="3">
    <source>
        <dbReference type="ARBA" id="ARBA00023274"/>
    </source>
</evidence>
<proteinExistence type="inferred from homology"/>
<dbReference type="Gene3D" id="3.30.420.100">
    <property type="match status" value="1"/>
</dbReference>
<dbReference type="InterPro" id="IPR005485">
    <property type="entry name" value="Rbsml_uL18_euk_arch"/>
</dbReference>
<dbReference type="GO" id="GO:0000027">
    <property type="term" value="P:ribosomal large subunit assembly"/>
    <property type="evidence" value="ECO:0007669"/>
    <property type="project" value="TreeGrafter"/>
</dbReference>
<dbReference type="GO" id="GO:0008097">
    <property type="term" value="F:5S rRNA binding"/>
    <property type="evidence" value="ECO:0007669"/>
    <property type="project" value="InterPro"/>
</dbReference>
<dbReference type="Pfam" id="PF17144">
    <property type="entry name" value="Ribosomal_L5e"/>
    <property type="match status" value="1"/>
</dbReference>
<dbReference type="Ensembl" id="ENSCLMT00005000048.1">
    <property type="protein sequence ID" value="ENSCLMP00005000046.1"/>
    <property type="gene ID" value="ENSCLMG00005000037.1"/>
</dbReference>
<dbReference type="PRINTS" id="PR00058">
    <property type="entry name" value="RIBOSOMALL5"/>
</dbReference>
<keyword evidence="2" id="KW-0689">Ribosomal protein</keyword>
<dbReference type="InterPro" id="IPR057268">
    <property type="entry name" value="Ribosomal_L18"/>
</dbReference>
<dbReference type="GO" id="GO:0006412">
    <property type="term" value="P:translation"/>
    <property type="evidence" value="ECO:0007669"/>
    <property type="project" value="InterPro"/>
</dbReference>
<evidence type="ECO:0008006" key="6">
    <source>
        <dbReference type="Google" id="ProtNLM"/>
    </source>
</evidence>
<dbReference type="GO" id="GO:0022625">
    <property type="term" value="C:cytosolic large ribosomal subunit"/>
    <property type="evidence" value="ECO:0007669"/>
    <property type="project" value="TreeGrafter"/>
</dbReference>
<evidence type="ECO:0000256" key="1">
    <source>
        <dbReference type="ARBA" id="ARBA00007116"/>
    </source>
</evidence>
<keyword evidence="5" id="KW-1185">Reference proteome</keyword>
<dbReference type="GO" id="GO:0003735">
    <property type="term" value="F:structural constituent of ribosome"/>
    <property type="evidence" value="ECO:0007669"/>
    <property type="project" value="InterPro"/>
</dbReference>
<reference evidence="4" key="2">
    <citation type="submission" date="2025-09" db="UniProtKB">
        <authorList>
            <consortium name="Ensembl"/>
        </authorList>
    </citation>
    <scope>IDENTIFICATION</scope>
</reference>
<dbReference type="SUPFAM" id="SSF53137">
    <property type="entry name" value="Translational machinery components"/>
    <property type="match status" value="1"/>
</dbReference>
<dbReference type="PANTHER" id="PTHR23410">
    <property type="entry name" value="RIBOSOMAL PROTEIN L5-RELATED"/>
    <property type="match status" value="1"/>
</dbReference>
<evidence type="ECO:0000313" key="4">
    <source>
        <dbReference type="Ensembl" id="ENSCLMP00005000046.1"/>
    </source>
</evidence>
<comment type="similarity">
    <text evidence="1">Belongs to the universal ribosomal protein uL18 family.</text>
</comment>
<dbReference type="AlphaFoldDB" id="A0A8C2WBT0"/>